<gene>
    <name evidence="1" type="ORF">HJG63_008083</name>
</gene>
<comment type="caution">
    <text evidence="1">The sequence shown here is derived from an EMBL/GenBank/DDBJ whole genome shotgun (WGS) entry which is preliminary data.</text>
</comment>
<accession>A0A7J8E8D7</accession>
<dbReference type="Proteomes" id="UP000593571">
    <property type="component" value="Unassembled WGS sequence"/>
</dbReference>
<evidence type="ECO:0000313" key="2">
    <source>
        <dbReference type="Proteomes" id="UP000593571"/>
    </source>
</evidence>
<organism evidence="1 2">
    <name type="scientific">Rousettus aegyptiacus</name>
    <name type="common">Egyptian fruit bat</name>
    <name type="synonym">Pteropus aegyptiacus</name>
    <dbReference type="NCBI Taxonomy" id="9407"/>
    <lineage>
        <taxon>Eukaryota</taxon>
        <taxon>Metazoa</taxon>
        <taxon>Chordata</taxon>
        <taxon>Craniata</taxon>
        <taxon>Vertebrata</taxon>
        <taxon>Euteleostomi</taxon>
        <taxon>Mammalia</taxon>
        <taxon>Eutheria</taxon>
        <taxon>Laurasiatheria</taxon>
        <taxon>Chiroptera</taxon>
        <taxon>Yinpterochiroptera</taxon>
        <taxon>Pteropodoidea</taxon>
        <taxon>Pteropodidae</taxon>
        <taxon>Rousettinae</taxon>
        <taxon>Rousettus</taxon>
    </lineage>
</organism>
<reference evidence="1 2" key="1">
    <citation type="journal article" date="2020" name="Nature">
        <title>Six reference-quality genomes reveal evolution of bat adaptations.</title>
        <authorList>
            <person name="Jebb D."/>
            <person name="Huang Z."/>
            <person name="Pippel M."/>
            <person name="Hughes G.M."/>
            <person name="Lavrichenko K."/>
            <person name="Devanna P."/>
            <person name="Winkler S."/>
            <person name="Jermiin L.S."/>
            <person name="Skirmuntt E.C."/>
            <person name="Katzourakis A."/>
            <person name="Burkitt-Gray L."/>
            <person name="Ray D.A."/>
            <person name="Sullivan K.A.M."/>
            <person name="Roscito J.G."/>
            <person name="Kirilenko B.M."/>
            <person name="Davalos L.M."/>
            <person name="Corthals A.P."/>
            <person name="Power M.L."/>
            <person name="Jones G."/>
            <person name="Ransome R.D."/>
            <person name="Dechmann D.K.N."/>
            <person name="Locatelli A.G."/>
            <person name="Puechmaille S.J."/>
            <person name="Fedrigo O."/>
            <person name="Jarvis E.D."/>
            <person name="Hiller M."/>
            <person name="Vernes S.C."/>
            <person name="Myers E.W."/>
            <person name="Teeling E.C."/>
        </authorList>
    </citation>
    <scope>NUCLEOTIDE SEQUENCE [LARGE SCALE GENOMIC DNA]</scope>
    <source>
        <strain evidence="1">MRouAeg1</strain>
        <tissue evidence="1">Muscle</tissue>
    </source>
</reference>
<dbReference type="AlphaFoldDB" id="A0A7J8E8D7"/>
<proteinExistence type="predicted"/>
<keyword evidence="2" id="KW-1185">Reference proteome</keyword>
<protein>
    <submittedName>
        <fullName evidence="1">Uncharacterized protein</fullName>
    </submittedName>
</protein>
<dbReference type="EMBL" id="JACASE010000010">
    <property type="protein sequence ID" value="KAF6431566.1"/>
    <property type="molecule type" value="Genomic_DNA"/>
</dbReference>
<evidence type="ECO:0000313" key="1">
    <source>
        <dbReference type="EMBL" id="KAF6431566.1"/>
    </source>
</evidence>
<name>A0A7J8E8D7_ROUAE</name>
<sequence>MLSLSSDALTRAAGVDLCVCILLEFVELFGHRDSFSTDSGCLGHHFLRGPSCAFSRPGTLLRVPVRLRRPWAPRPSRSLLSSLPQAGPNGLSPTSAFFLRQLKSGDPLVNFSFQVSSLQL</sequence>